<sequence>MTGGGCSPPHKRWREHNSLEVAWQRQRERKMGRCVRVLIEEWVWRDFQAILAFIQLT</sequence>
<evidence type="ECO:0000313" key="1">
    <source>
        <dbReference type="EMBL" id="ACG27386.1"/>
    </source>
</evidence>
<proteinExistence type="evidence at transcript level"/>
<dbReference type="AlphaFoldDB" id="B6SRA3"/>
<dbReference type="EMBL" id="EU955268">
    <property type="protein sequence ID" value="ACG27386.1"/>
    <property type="molecule type" value="mRNA"/>
</dbReference>
<name>B6SRA3_MAIZE</name>
<protein>
    <submittedName>
        <fullName evidence="1">Uncharacterized protein</fullName>
    </submittedName>
</protein>
<reference evidence="1" key="1">
    <citation type="journal article" date="2009" name="Plant Mol. Biol.">
        <title>Insights into corn genes derived from large-scale cDNA sequencing.</title>
        <authorList>
            <person name="Alexandrov N.N."/>
            <person name="Brover V.V."/>
            <person name="Freidin S."/>
            <person name="Troukhan M.E."/>
            <person name="Tatarinova T.V."/>
            <person name="Zhang H."/>
            <person name="Swaller T.J."/>
            <person name="Lu Y.P."/>
            <person name="Bouck J."/>
            <person name="Flavell R.B."/>
            <person name="Feldmann K.A."/>
        </authorList>
    </citation>
    <scope>NUCLEOTIDE SEQUENCE</scope>
</reference>
<accession>B6SRA3</accession>
<organism evidence="1">
    <name type="scientific">Zea mays</name>
    <name type="common">Maize</name>
    <dbReference type="NCBI Taxonomy" id="4577"/>
    <lineage>
        <taxon>Eukaryota</taxon>
        <taxon>Viridiplantae</taxon>
        <taxon>Streptophyta</taxon>
        <taxon>Embryophyta</taxon>
        <taxon>Tracheophyta</taxon>
        <taxon>Spermatophyta</taxon>
        <taxon>Magnoliopsida</taxon>
        <taxon>Liliopsida</taxon>
        <taxon>Poales</taxon>
        <taxon>Poaceae</taxon>
        <taxon>PACMAD clade</taxon>
        <taxon>Panicoideae</taxon>
        <taxon>Andropogonodae</taxon>
        <taxon>Andropogoneae</taxon>
        <taxon>Tripsacinae</taxon>
        <taxon>Zea</taxon>
    </lineage>
</organism>